<evidence type="ECO:0000313" key="3">
    <source>
        <dbReference type="Proteomes" id="UP000320811"/>
    </source>
</evidence>
<keyword evidence="1" id="KW-0732">Signal</keyword>
<dbReference type="AlphaFoldDB" id="A0A561PB44"/>
<keyword evidence="3" id="KW-1185">Reference proteome</keyword>
<dbReference type="Proteomes" id="UP000320811">
    <property type="component" value="Unassembled WGS sequence"/>
</dbReference>
<dbReference type="InterPro" id="IPR008928">
    <property type="entry name" value="6-hairpin_glycosidase_sf"/>
</dbReference>
<evidence type="ECO:0000313" key="2">
    <source>
        <dbReference type="EMBL" id="TWF35352.1"/>
    </source>
</evidence>
<dbReference type="SUPFAM" id="SSF48208">
    <property type="entry name" value="Six-hairpin glycosidases"/>
    <property type="match status" value="1"/>
</dbReference>
<gene>
    <name evidence="2" type="ORF">FHW36_109142</name>
</gene>
<sequence length="433" mass="48578">MCNKYFFLLLAACLSMTALQAQDRQQLARKILADKQLDTVQAMAARLLAKGFNAGDGYPQVWIRDMNTFIETSCKVYNIDTIRKNLLTFYALQQPNGEIVDGYVLKGHVTWNDPNIYTSDMEPPQVGFKNTVETDQETSLIQAFAKYIRLTGDSAILREVIGGKTVLQRMALSVQYLLENRYSHKYKLLTGATTQDWGDVQVEGGATVDVDELTHWAIDVYDNAMFVIALKNLGSFSTTDADKQRWATLEKLTATHIRKYLWDEQHQKFIPHLYVKDSPFPPNFDENKIHFYGGTAVAIEAGLLSKKEIAHVNQQMLENVKLSGAPSIGLTLYPPYPEGICKNSNASKPYIYQDGGDWSWFGGRMIQQLVANGFVGEAYNEVQPMINRVIKNGKFYEWYGIDGKPAGSADFKGSAGVLSKAIEMLKSWAAANK</sequence>
<dbReference type="EMBL" id="VIWO01000009">
    <property type="protein sequence ID" value="TWF35352.1"/>
    <property type="molecule type" value="Genomic_DNA"/>
</dbReference>
<feature type="signal peptide" evidence="1">
    <location>
        <begin position="1"/>
        <end position="21"/>
    </location>
</feature>
<comment type="caution">
    <text evidence="2">The sequence shown here is derived from an EMBL/GenBank/DDBJ whole genome shotgun (WGS) entry which is preliminary data.</text>
</comment>
<name>A0A561PB44_9BACT</name>
<organism evidence="2 3">
    <name type="scientific">Chitinophaga polysaccharea</name>
    <dbReference type="NCBI Taxonomy" id="1293035"/>
    <lineage>
        <taxon>Bacteria</taxon>
        <taxon>Pseudomonadati</taxon>
        <taxon>Bacteroidota</taxon>
        <taxon>Chitinophagia</taxon>
        <taxon>Chitinophagales</taxon>
        <taxon>Chitinophagaceae</taxon>
        <taxon>Chitinophaga</taxon>
    </lineage>
</organism>
<dbReference type="RefSeq" id="WP_145673392.1">
    <property type="nucleotide sequence ID" value="NZ_VIWO01000009.1"/>
</dbReference>
<feature type="chain" id="PRO_5021883217" evidence="1">
    <location>
        <begin position="22"/>
        <end position="433"/>
    </location>
</feature>
<dbReference type="InterPro" id="IPR012341">
    <property type="entry name" value="6hp_glycosidase-like_sf"/>
</dbReference>
<accession>A0A561PB44</accession>
<protein>
    <submittedName>
        <fullName evidence="2">Amylo-alpha-1,6-glucosidase</fullName>
    </submittedName>
</protein>
<dbReference type="GO" id="GO:0005975">
    <property type="term" value="P:carbohydrate metabolic process"/>
    <property type="evidence" value="ECO:0007669"/>
    <property type="project" value="InterPro"/>
</dbReference>
<dbReference type="Gene3D" id="1.50.10.10">
    <property type="match status" value="1"/>
</dbReference>
<evidence type="ECO:0000256" key="1">
    <source>
        <dbReference type="SAM" id="SignalP"/>
    </source>
</evidence>
<proteinExistence type="predicted"/>
<reference evidence="2 3" key="1">
    <citation type="submission" date="2019-06" db="EMBL/GenBank/DDBJ databases">
        <title>Sorghum-associated microbial communities from plants grown in Nebraska, USA.</title>
        <authorList>
            <person name="Schachtman D."/>
        </authorList>
    </citation>
    <scope>NUCLEOTIDE SEQUENCE [LARGE SCALE GENOMIC DNA]</scope>
    <source>
        <strain evidence="2 3">1209</strain>
    </source>
</reference>
<dbReference type="OrthoDB" id="1111500at2"/>